<dbReference type="VEuPathDB" id="VectorBase:AGAMI1_008932"/>
<name>Q7PEC6_ANOGA</name>
<feature type="compositionally biased region" description="Low complexity" evidence="1">
    <location>
        <begin position="27"/>
        <end position="37"/>
    </location>
</feature>
<dbReference type="InParanoid" id="Q7PEC6"/>
<proteinExistence type="predicted"/>
<reference evidence="2" key="2">
    <citation type="submission" date="2002-03" db="EMBL/GenBank/DDBJ databases">
        <authorList>
            <consortium name="The Anopheles Genome Sequencing Consortium"/>
        </authorList>
    </citation>
    <scope>NUCLEOTIDE SEQUENCE</scope>
    <source>
        <strain evidence="2">PEST</strain>
    </source>
</reference>
<feature type="compositionally biased region" description="Basic and acidic residues" evidence="1">
    <location>
        <begin position="1"/>
        <end position="17"/>
    </location>
</feature>
<accession>Q7PEC6</accession>
<dbReference type="HOGENOM" id="CLU_1890871_0_0_1"/>
<comment type="caution">
    <text evidence="2">The sequence shown here is derived from an EMBL/GenBank/DDBJ whole genome shotgun (WGS) entry which is preliminary data.</text>
</comment>
<reference evidence="2" key="5">
    <citation type="submission" date="2011-05" db="EMBL/GenBank/DDBJ databases">
        <authorList>
            <consortium name="VectorBase"/>
        </authorList>
    </citation>
    <scope>NUCLEOTIDE SEQUENCE</scope>
    <source>
        <strain evidence="2">PEST</strain>
    </source>
</reference>
<dbReference type="STRING" id="7165.Q7PEC6"/>
<reference evidence="2" key="1">
    <citation type="journal article" date="2002" name="Science">
        <title>The genome sequence of the malaria mosquito Anopheles gambiae.</title>
        <authorList>
            <person name="Holt R.A."/>
            <person name="Subramanian G.M."/>
            <person name="Halpern A."/>
            <person name="Sutton G.G."/>
            <person name="Charlab R."/>
            <person name="Nusskern D.R."/>
            <person name="Wincker P."/>
            <person name="Clark A.G."/>
            <person name="Ribeiro J.M."/>
            <person name="Wides R."/>
            <person name="Salzberg S.L."/>
            <person name="Loftus B."/>
            <person name="Yandell M."/>
            <person name="Majoros W.H."/>
            <person name="Rusch D.B."/>
            <person name="Lai Z."/>
            <person name="Kraft C.L."/>
            <person name="Abril J.F."/>
            <person name="Anthouard V."/>
            <person name="Arensburger P."/>
            <person name="Atkinson P.W."/>
            <person name="Baden H."/>
            <person name="de Berardinis V."/>
            <person name="Baldwin D."/>
            <person name="Benes V."/>
            <person name="Biedler J."/>
            <person name="Blass C."/>
            <person name="Bolanos R."/>
            <person name="Boscus D."/>
            <person name="Barnstead M."/>
            <person name="Cai S."/>
            <person name="Center A."/>
            <person name="Chaturverdi K."/>
            <person name="Christophides G.K."/>
            <person name="Chrystal M.A."/>
            <person name="Clamp M."/>
            <person name="Cravchik A."/>
            <person name="Curwen V."/>
            <person name="Dana A."/>
            <person name="Delcher A."/>
            <person name="Dew I."/>
            <person name="Evans C.A."/>
            <person name="Flanigan M."/>
            <person name="Grundschober-Freimoser A."/>
            <person name="Friedli L."/>
            <person name="Gu Z."/>
            <person name="Guan P."/>
            <person name="Guigo R."/>
            <person name="Hillenmeyer M.E."/>
            <person name="Hladun S.L."/>
            <person name="Hogan J.R."/>
            <person name="Hong Y.S."/>
            <person name="Hoover J."/>
            <person name="Jaillon O."/>
            <person name="Ke Z."/>
            <person name="Kodira C."/>
            <person name="Kokoza E."/>
            <person name="Koutsos A."/>
            <person name="Letunic I."/>
            <person name="Levitsky A."/>
            <person name="Liang Y."/>
            <person name="Lin J.J."/>
            <person name="Lobo N.F."/>
            <person name="Lopez J.R."/>
            <person name="Malek J.A."/>
            <person name="McIntosh T.C."/>
            <person name="Meister S."/>
            <person name="Miller J."/>
            <person name="Mobarry C."/>
            <person name="Mongin E."/>
            <person name="Murphy S.D."/>
            <person name="O'Brochta D.A."/>
            <person name="Pfannkoch C."/>
            <person name="Qi R."/>
            <person name="Regier M.A."/>
            <person name="Remington K."/>
            <person name="Shao H."/>
            <person name="Sharakhova M.V."/>
            <person name="Sitter C.D."/>
            <person name="Shetty J."/>
            <person name="Smith T.J."/>
            <person name="Strong R."/>
            <person name="Sun J."/>
            <person name="Thomasova D."/>
            <person name="Ton L.Q."/>
            <person name="Topalis P."/>
            <person name="Tu Z."/>
            <person name="Unger M.F."/>
            <person name="Walenz B."/>
            <person name="Wang A."/>
            <person name="Wang J."/>
            <person name="Wang M."/>
            <person name="Wang X."/>
            <person name="Woodford K.J."/>
            <person name="Wortman J.R."/>
            <person name="Wu M."/>
            <person name="Yao A."/>
            <person name="Zdobnov E.M."/>
            <person name="Zhang H."/>
            <person name="Zhao Q."/>
            <person name="Zhao S."/>
            <person name="Zhu S.C."/>
            <person name="Zhimulev I."/>
            <person name="Coluzzi M."/>
            <person name="della Torre A."/>
            <person name="Roth C.W."/>
            <person name="Louis C."/>
            <person name="Kalush F."/>
            <person name="Mural R.J."/>
            <person name="Myers E.W."/>
            <person name="Adams M.D."/>
            <person name="Smith H.O."/>
            <person name="Broder S."/>
            <person name="Gardner M.J."/>
            <person name="Fraser C.M."/>
            <person name="Birney E."/>
            <person name="Bork P."/>
            <person name="Brey P.T."/>
            <person name="Venter J.C."/>
            <person name="Weissenbach J."/>
            <person name="Kafatos F.C."/>
            <person name="Collins F.H."/>
            <person name="Hoffman S.L."/>
        </authorList>
    </citation>
    <scope>NUCLEOTIDE SEQUENCE [LARGE SCALE GENOMIC DNA]</scope>
    <source>
        <strain evidence="2">PEST</strain>
    </source>
</reference>
<gene>
    <name evidence="2" type="ORF">AgaP_AGAP012925</name>
</gene>
<feature type="region of interest" description="Disordered" evidence="1">
    <location>
        <begin position="1"/>
        <end position="39"/>
    </location>
</feature>
<reference evidence="2" key="3">
    <citation type="journal article" date="2004" name="Trends Parasitol.">
        <title>The Anopheles gambiae genome: an update.</title>
        <authorList>
            <person name="Mongin E."/>
            <person name="Louis C."/>
            <person name="Holt R.A."/>
            <person name="Birney E."/>
            <person name="Collins F.H."/>
        </authorList>
    </citation>
    <scope>NUCLEOTIDE SEQUENCE [LARGE SCALE GENOMIC DNA]</scope>
    <source>
        <strain evidence="2">PEST</strain>
    </source>
</reference>
<feature type="non-terminal residue" evidence="2">
    <location>
        <position position="135"/>
    </location>
</feature>
<evidence type="ECO:0000256" key="1">
    <source>
        <dbReference type="SAM" id="MobiDB-lite"/>
    </source>
</evidence>
<dbReference type="PaxDb" id="7165-AGAP012925-PA"/>
<dbReference type="EMBL" id="AAAB01005758">
    <property type="protein sequence ID" value="EAA45796.1"/>
    <property type="molecule type" value="Genomic_DNA"/>
</dbReference>
<reference evidence="2" key="4">
    <citation type="journal article" date="2007" name="Genome Biol.">
        <title>Update of the Anopheles gambiae PEST genome assembly.</title>
        <authorList>
            <person name="Sharakhova M.V."/>
            <person name="Hammond M.P."/>
            <person name="Lobo N.F."/>
            <person name="Krzywinski J."/>
            <person name="Unger M.F."/>
            <person name="Hillenmeyer M.E."/>
            <person name="Bruggner R.V."/>
            <person name="Birney E."/>
            <person name="Collins F.H."/>
        </authorList>
    </citation>
    <scope>NUCLEOTIDE SEQUENCE [LARGE SCALE GENOMIC DNA]</scope>
    <source>
        <strain evidence="2">PEST</strain>
    </source>
</reference>
<evidence type="ECO:0000313" key="2">
    <source>
        <dbReference type="EMBL" id="EAA45796.1"/>
    </source>
</evidence>
<organism evidence="2">
    <name type="scientific">Anopheles gambiae</name>
    <name type="common">African malaria mosquito</name>
    <dbReference type="NCBI Taxonomy" id="7165"/>
    <lineage>
        <taxon>Eukaryota</taxon>
        <taxon>Metazoa</taxon>
        <taxon>Ecdysozoa</taxon>
        <taxon>Arthropoda</taxon>
        <taxon>Hexapoda</taxon>
        <taxon>Insecta</taxon>
        <taxon>Pterygota</taxon>
        <taxon>Neoptera</taxon>
        <taxon>Endopterygota</taxon>
        <taxon>Diptera</taxon>
        <taxon>Nematocera</taxon>
        <taxon>Culicoidea</taxon>
        <taxon>Culicidae</taxon>
        <taxon>Anophelinae</taxon>
        <taxon>Anopheles</taxon>
    </lineage>
</organism>
<sequence length="135" mass="14539">MDTGRRTEGDGMEHEELAGSFTGAKRSASTSSSVSSTLLPTADIKLPANFSIERLLPHSGANPVYRPTELVTGGNTSLAAVVPRGKVFNLVPRLVAPGGRPKLATMHSKEPKFVPVRTVQRGRHANHPRAQQHPW</sequence>
<dbReference type="AlphaFoldDB" id="Q7PEC6"/>
<protein>
    <submittedName>
        <fullName evidence="2">AGAP012925-PA</fullName>
    </submittedName>
</protein>
<dbReference type="VEuPathDB" id="VectorBase:AGAP004099"/>